<keyword evidence="1" id="KW-0808">Transferase</keyword>
<dbReference type="EMBL" id="UGMD01000002">
    <property type="protein sequence ID" value="STV18035.1"/>
    <property type="molecule type" value="Genomic_DNA"/>
</dbReference>
<evidence type="ECO:0000313" key="1">
    <source>
        <dbReference type="EMBL" id="STV18035.1"/>
    </source>
</evidence>
<protein>
    <submittedName>
        <fullName evidence="1">Phosphotransferase</fullName>
    </submittedName>
</protein>
<name>A0A378AT20_KLEPN</name>
<dbReference type="AlphaFoldDB" id="A0A378AT20"/>
<evidence type="ECO:0000313" key="2">
    <source>
        <dbReference type="Proteomes" id="UP000255192"/>
    </source>
</evidence>
<dbReference type="Proteomes" id="UP000255192">
    <property type="component" value="Unassembled WGS sequence"/>
</dbReference>
<dbReference type="SUPFAM" id="SSF56112">
    <property type="entry name" value="Protein kinase-like (PK-like)"/>
    <property type="match status" value="1"/>
</dbReference>
<dbReference type="InterPro" id="IPR011009">
    <property type="entry name" value="Kinase-like_dom_sf"/>
</dbReference>
<sequence length="163" mass="17954">MNLRQQQQQAFDRSGEPLIVGNVSHCPLPPETLAALGPDSPYVVQVYGSGLTGEVYRLRIAGKEYNLKKRRAVAGVANLNGQLSFLNEVQRRQALQQLKDDPVTAPRFTHIVPTLYADYRLGILLSPWIDGEPIHQLTPPLIAQLFTTLEALRRTGADGVGSL</sequence>
<accession>A0A378AT20</accession>
<gene>
    <name evidence="1" type="ORF">NCTC204_04416</name>
</gene>
<dbReference type="GO" id="GO:0016740">
    <property type="term" value="F:transferase activity"/>
    <property type="evidence" value="ECO:0007669"/>
    <property type="project" value="UniProtKB-KW"/>
</dbReference>
<proteinExistence type="predicted"/>
<reference evidence="1 2" key="1">
    <citation type="submission" date="2018-06" db="EMBL/GenBank/DDBJ databases">
        <authorList>
            <consortium name="Pathogen Informatics"/>
            <person name="Doyle S."/>
        </authorList>
    </citation>
    <scope>NUCLEOTIDE SEQUENCE [LARGE SCALE GENOMIC DNA]</scope>
    <source>
        <strain evidence="1 2">NCTC204</strain>
    </source>
</reference>
<organism evidence="1 2">
    <name type="scientific">Klebsiella pneumoniae</name>
    <dbReference type="NCBI Taxonomy" id="573"/>
    <lineage>
        <taxon>Bacteria</taxon>
        <taxon>Pseudomonadati</taxon>
        <taxon>Pseudomonadota</taxon>
        <taxon>Gammaproteobacteria</taxon>
        <taxon>Enterobacterales</taxon>
        <taxon>Enterobacteriaceae</taxon>
        <taxon>Klebsiella/Raoultella group</taxon>
        <taxon>Klebsiella</taxon>
        <taxon>Klebsiella pneumoniae complex</taxon>
    </lineage>
</organism>